<dbReference type="Pfam" id="PF00881">
    <property type="entry name" value="Nitroreductase"/>
    <property type="match status" value="1"/>
</dbReference>
<keyword evidence="1" id="KW-0285">Flavoprotein</keyword>
<keyword evidence="3" id="KW-0560">Oxidoreductase</keyword>
<protein>
    <submittedName>
        <fullName evidence="6">Nitroreductase family protein</fullName>
    </submittedName>
</protein>
<evidence type="ECO:0000313" key="6">
    <source>
        <dbReference type="EMBL" id="MFC5654315.1"/>
    </source>
</evidence>
<dbReference type="CDD" id="cd02144">
    <property type="entry name" value="iodotyrosine_dehalogenase"/>
    <property type="match status" value="1"/>
</dbReference>
<dbReference type="SUPFAM" id="SSF55469">
    <property type="entry name" value="FMN-dependent nitroreductase-like"/>
    <property type="match status" value="1"/>
</dbReference>
<dbReference type="EMBL" id="JBHSOE010000002">
    <property type="protein sequence ID" value="MFC5654315.1"/>
    <property type="molecule type" value="Genomic_DNA"/>
</dbReference>
<feature type="domain" description="Nitroreductase" evidence="5">
    <location>
        <begin position="33"/>
        <end position="202"/>
    </location>
</feature>
<gene>
    <name evidence="6" type="ORF">ACFP3J_02250</name>
</gene>
<dbReference type="InterPro" id="IPR029479">
    <property type="entry name" value="Nitroreductase"/>
</dbReference>
<organism evidence="6 7">
    <name type="scientific">Streptomyces nogalater</name>
    <dbReference type="NCBI Taxonomy" id="38314"/>
    <lineage>
        <taxon>Bacteria</taxon>
        <taxon>Bacillati</taxon>
        <taxon>Actinomycetota</taxon>
        <taxon>Actinomycetes</taxon>
        <taxon>Kitasatosporales</taxon>
        <taxon>Streptomycetaceae</taxon>
        <taxon>Streptomyces</taxon>
    </lineage>
</organism>
<reference evidence="7" key="1">
    <citation type="journal article" date="2019" name="Int. J. Syst. Evol. Microbiol.">
        <title>The Global Catalogue of Microorganisms (GCM) 10K type strain sequencing project: providing services to taxonomists for standard genome sequencing and annotation.</title>
        <authorList>
            <consortium name="The Broad Institute Genomics Platform"/>
            <consortium name="The Broad Institute Genome Sequencing Center for Infectious Disease"/>
            <person name="Wu L."/>
            <person name="Ma J."/>
        </authorList>
    </citation>
    <scope>NUCLEOTIDE SEQUENCE [LARGE SCALE GENOMIC DNA]</scope>
    <source>
        <strain evidence="7">KCTC 5701</strain>
    </source>
</reference>
<evidence type="ECO:0000259" key="5">
    <source>
        <dbReference type="Pfam" id="PF00881"/>
    </source>
</evidence>
<evidence type="ECO:0000256" key="1">
    <source>
        <dbReference type="ARBA" id="ARBA00022630"/>
    </source>
</evidence>
<sequence>MRQHTHPFIPYRPDRYDETEMVRRGKDFVSFLDRRRSVRFFSDEPVPRTCVDLAIAAANTAPSGAHHQPWKFAVIGDAETKHRIRVAAEEEERVNYEGGRIPPEWRAALARLETDADKSYLDVVPWIVVCFAEKSTAMPDGSLRKNYYVNESVGIACGFFIAALHAMGLSTLTHTPNPMGFLTEICERPGNERPYVLFPIGYAAADCEVPDLARKSLAEATVESPGRRQPRPPRGRAAVSAGARRGCTGGR</sequence>
<evidence type="ECO:0000313" key="7">
    <source>
        <dbReference type="Proteomes" id="UP001596065"/>
    </source>
</evidence>
<dbReference type="InterPro" id="IPR050627">
    <property type="entry name" value="Nitroreductase/BluB"/>
</dbReference>
<accession>A0ABW0W7Z8</accession>
<dbReference type="Proteomes" id="UP001596065">
    <property type="component" value="Unassembled WGS sequence"/>
</dbReference>
<feature type="region of interest" description="Disordered" evidence="4">
    <location>
        <begin position="218"/>
        <end position="251"/>
    </location>
</feature>
<feature type="compositionally biased region" description="Low complexity" evidence="4">
    <location>
        <begin position="235"/>
        <end position="251"/>
    </location>
</feature>
<dbReference type="InterPro" id="IPR000415">
    <property type="entry name" value="Nitroreductase-like"/>
</dbReference>
<dbReference type="Gene3D" id="3.40.109.10">
    <property type="entry name" value="NADH Oxidase"/>
    <property type="match status" value="1"/>
</dbReference>
<dbReference type="RefSeq" id="WP_344352061.1">
    <property type="nucleotide sequence ID" value="NZ_BAAASM010000054.1"/>
</dbReference>
<keyword evidence="2" id="KW-0288">FMN</keyword>
<name>A0ABW0W7Z8_STRNO</name>
<evidence type="ECO:0000256" key="4">
    <source>
        <dbReference type="SAM" id="MobiDB-lite"/>
    </source>
</evidence>
<comment type="caution">
    <text evidence="6">The sequence shown here is derived from an EMBL/GenBank/DDBJ whole genome shotgun (WGS) entry which is preliminary data.</text>
</comment>
<evidence type="ECO:0000256" key="2">
    <source>
        <dbReference type="ARBA" id="ARBA00022643"/>
    </source>
</evidence>
<dbReference type="PANTHER" id="PTHR23026:SF90">
    <property type="entry name" value="IODOTYROSINE DEIODINASE 1"/>
    <property type="match status" value="1"/>
</dbReference>
<proteinExistence type="predicted"/>
<dbReference type="PANTHER" id="PTHR23026">
    <property type="entry name" value="NADPH NITROREDUCTASE"/>
    <property type="match status" value="1"/>
</dbReference>
<keyword evidence="7" id="KW-1185">Reference proteome</keyword>
<evidence type="ECO:0000256" key="3">
    <source>
        <dbReference type="ARBA" id="ARBA00023002"/>
    </source>
</evidence>